<comment type="similarity">
    <text evidence="5">Belongs to the protein N5-glutamine methyltransferase family. PrmC subfamily.</text>
</comment>
<feature type="binding site" evidence="5">
    <location>
        <position position="218"/>
    </location>
    <ligand>
        <name>S-adenosyl-L-methionine</name>
        <dbReference type="ChEBI" id="CHEBI:59789"/>
    </ligand>
</feature>
<dbReference type="PANTHER" id="PTHR18895">
    <property type="entry name" value="HEMK METHYLTRANSFERASE"/>
    <property type="match status" value="1"/>
</dbReference>
<dbReference type="Gene3D" id="1.10.8.10">
    <property type="entry name" value="DNA helicase RuvA subunit, C-terminal domain"/>
    <property type="match status" value="1"/>
</dbReference>
<protein>
    <recommendedName>
        <fullName evidence="5">Release factor glutamine methyltransferase</fullName>
        <shortName evidence="5">RF MTase</shortName>
        <ecNumber evidence="5">2.1.1.297</ecNumber>
    </recommendedName>
    <alternativeName>
        <fullName evidence="5">N5-glutamine methyltransferase PrmC</fullName>
    </alternativeName>
    <alternativeName>
        <fullName evidence="5">Protein-(glutamine-N5) MTase PrmC</fullName>
    </alternativeName>
    <alternativeName>
        <fullName evidence="5">Protein-glutamine N-methyltransferase PrmC</fullName>
    </alternativeName>
</protein>
<name>A0A4Y3M351_9PROT</name>
<accession>A0A4Y3M351</accession>
<gene>
    <name evidence="5 8" type="primary">prmC</name>
    <name evidence="8" type="ORF">GRO01_12980</name>
</gene>
<comment type="caution">
    <text evidence="8">The sequence shown here is derived from an EMBL/GenBank/DDBJ whole genome shotgun (WGS) entry which is preliminary data.</text>
</comment>
<dbReference type="STRING" id="586239.AD943_09790"/>
<comment type="function">
    <text evidence="5">Methylates the class 1 translation termination release factors RF1/PrfA and RF2/PrfB on the glutamine residue of the universally conserved GGQ motif.</text>
</comment>
<dbReference type="Pfam" id="PF05175">
    <property type="entry name" value="MTS"/>
    <property type="match status" value="1"/>
</dbReference>
<dbReference type="InterPro" id="IPR007848">
    <property type="entry name" value="Small_mtfrase_dom"/>
</dbReference>
<keyword evidence="3 5" id="KW-0949">S-adenosyl-L-methionine</keyword>
<dbReference type="InterPro" id="IPR004556">
    <property type="entry name" value="HemK-like"/>
</dbReference>
<dbReference type="NCBIfam" id="TIGR03534">
    <property type="entry name" value="RF_mod_PrmC"/>
    <property type="match status" value="1"/>
</dbReference>
<evidence type="ECO:0000259" key="7">
    <source>
        <dbReference type="Pfam" id="PF17827"/>
    </source>
</evidence>
<dbReference type="PANTHER" id="PTHR18895:SF74">
    <property type="entry name" value="MTRF1L RELEASE FACTOR GLUTAMINE METHYLTRANSFERASE"/>
    <property type="match status" value="1"/>
</dbReference>
<evidence type="ECO:0000256" key="4">
    <source>
        <dbReference type="ARBA" id="ARBA00048391"/>
    </source>
</evidence>
<evidence type="ECO:0000313" key="9">
    <source>
        <dbReference type="Proteomes" id="UP000320772"/>
    </source>
</evidence>
<organism evidence="8 9">
    <name type="scientific">Gluconobacter roseus NBRC 3990</name>
    <dbReference type="NCBI Taxonomy" id="1307950"/>
    <lineage>
        <taxon>Bacteria</taxon>
        <taxon>Pseudomonadati</taxon>
        <taxon>Pseudomonadota</taxon>
        <taxon>Alphaproteobacteria</taxon>
        <taxon>Acetobacterales</taxon>
        <taxon>Acetobacteraceae</taxon>
        <taxon>Gluconobacter</taxon>
    </lineage>
</organism>
<dbReference type="GO" id="GO:0003676">
    <property type="term" value="F:nucleic acid binding"/>
    <property type="evidence" value="ECO:0007669"/>
    <property type="project" value="InterPro"/>
</dbReference>
<dbReference type="Proteomes" id="UP000320772">
    <property type="component" value="Unassembled WGS sequence"/>
</dbReference>
<dbReference type="NCBIfam" id="TIGR00536">
    <property type="entry name" value="hemK_fam"/>
    <property type="match status" value="1"/>
</dbReference>
<feature type="binding site" evidence="5">
    <location>
        <position position="204"/>
    </location>
    <ligand>
        <name>S-adenosyl-L-methionine</name>
        <dbReference type="ChEBI" id="CHEBI:59789"/>
    </ligand>
</feature>
<sequence>MNRIERAAKQQGGIEEGAFGLHDTNYNRFASMMMAKDDLLREASQALEQAGIEDARREARLLLCWATGRDLGGLLSLDGVEPAQKSRFAEALKRRLNREPLAFITGETGFWTLDLETGRDTLIPRADSEALIEALLDVCPDRNAPLSILDLGTGTGCLLLAALSEYPQARGVGVDLSPQAAALARRNSVRTGLEKRSVFLAGSWADALNARFDVVLSNPPYIETGDLAGLMPEVVQYEPARALDGGADGLEAYRILCRALPDLLVLGGHAILEMGIGQIDAVSTLGTENGLREVARRADLGGVDRALVLQSDG</sequence>
<dbReference type="EMBL" id="BJLY01000002">
    <property type="protein sequence ID" value="GEB03722.1"/>
    <property type="molecule type" value="Genomic_DNA"/>
</dbReference>
<dbReference type="InterPro" id="IPR019874">
    <property type="entry name" value="RF_methyltr_PrmC"/>
</dbReference>
<dbReference type="GO" id="GO:0032259">
    <property type="term" value="P:methylation"/>
    <property type="evidence" value="ECO:0007669"/>
    <property type="project" value="UniProtKB-KW"/>
</dbReference>
<feature type="binding site" evidence="5">
    <location>
        <begin position="218"/>
        <end position="221"/>
    </location>
    <ligand>
        <name>substrate</name>
    </ligand>
</feature>
<keyword evidence="9" id="KW-1185">Reference proteome</keyword>
<dbReference type="InterPro" id="IPR050320">
    <property type="entry name" value="N5-glutamine_MTase"/>
</dbReference>
<reference evidence="8 9" key="1">
    <citation type="submission" date="2019-06" db="EMBL/GenBank/DDBJ databases">
        <title>Whole genome shotgun sequence of Gluconobacter roseus NBRC 3990.</title>
        <authorList>
            <person name="Hosoyama A."/>
            <person name="Uohara A."/>
            <person name="Ohji S."/>
            <person name="Ichikawa N."/>
        </authorList>
    </citation>
    <scope>NUCLEOTIDE SEQUENCE [LARGE SCALE GENOMIC DNA]</scope>
    <source>
        <strain evidence="8 9">NBRC 3990</strain>
    </source>
</reference>
<feature type="binding site" evidence="5">
    <location>
        <begin position="152"/>
        <end position="156"/>
    </location>
    <ligand>
        <name>S-adenosyl-L-methionine</name>
        <dbReference type="ChEBI" id="CHEBI:59789"/>
    </ligand>
</feature>
<dbReference type="GO" id="GO:0102559">
    <property type="term" value="F:peptide chain release factor N(5)-glutamine methyltransferase activity"/>
    <property type="evidence" value="ECO:0007669"/>
    <property type="project" value="UniProtKB-EC"/>
</dbReference>
<evidence type="ECO:0000256" key="2">
    <source>
        <dbReference type="ARBA" id="ARBA00022679"/>
    </source>
</evidence>
<evidence type="ECO:0000256" key="1">
    <source>
        <dbReference type="ARBA" id="ARBA00022603"/>
    </source>
</evidence>
<proteinExistence type="inferred from homology"/>
<evidence type="ECO:0000259" key="6">
    <source>
        <dbReference type="Pfam" id="PF05175"/>
    </source>
</evidence>
<dbReference type="SUPFAM" id="SSF53335">
    <property type="entry name" value="S-adenosyl-L-methionine-dependent methyltransferases"/>
    <property type="match status" value="1"/>
</dbReference>
<dbReference type="CDD" id="cd02440">
    <property type="entry name" value="AdoMet_MTases"/>
    <property type="match status" value="1"/>
</dbReference>
<dbReference type="InterPro" id="IPR040758">
    <property type="entry name" value="PrmC_N"/>
</dbReference>
<evidence type="ECO:0000313" key="8">
    <source>
        <dbReference type="EMBL" id="GEB03722.1"/>
    </source>
</evidence>
<dbReference type="PROSITE" id="PS00092">
    <property type="entry name" value="N6_MTASE"/>
    <property type="match status" value="1"/>
</dbReference>
<feature type="binding site" evidence="5">
    <location>
        <position position="175"/>
    </location>
    <ligand>
        <name>S-adenosyl-L-methionine</name>
        <dbReference type="ChEBI" id="CHEBI:59789"/>
    </ligand>
</feature>
<dbReference type="AlphaFoldDB" id="A0A4Y3M351"/>
<dbReference type="InterPro" id="IPR029063">
    <property type="entry name" value="SAM-dependent_MTases_sf"/>
</dbReference>
<dbReference type="HAMAP" id="MF_02126">
    <property type="entry name" value="RF_methyltr_PrmC"/>
    <property type="match status" value="1"/>
</dbReference>
<dbReference type="Gene3D" id="3.40.50.150">
    <property type="entry name" value="Vaccinia Virus protein VP39"/>
    <property type="match status" value="1"/>
</dbReference>
<dbReference type="EC" id="2.1.1.297" evidence="5"/>
<keyword evidence="2 5" id="KW-0808">Transferase</keyword>
<keyword evidence="1 5" id="KW-0489">Methyltransferase</keyword>
<dbReference type="Pfam" id="PF17827">
    <property type="entry name" value="PrmC_N"/>
    <property type="match status" value="1"/>
</dbReference>
<feature type="domain" description="Release factor glutamine methyltransferase N-terminal" evidence="7">
    <location>
        <begin position="38"/>
        <end position="106"/>
    </location>
</feature>
<feature type="domain" description="Methyltransferase small" evidence="6">
    <location>
        <begin position="136"/>
        <end position="225"/>
    </location>
</feature>
<evidence type="ECO:0000256" key="5">
    <source>
        <dbReference type="HAMAP-Rule" id="MF_02126"/>
    </source>
</evidence>
<dbReference type="InterPro" id="IPR002052">
    <property type="entry name" value="DNA_methylase_N6_adenine_CS"/>
</dbReference>
<evidence type="ECO:0000256" key="3">
    <source>
        <dbReference type="ARBA" id="ARBA00022691"/>
    </source>
</evidence>
<comment type="catalytic activity">
    <reaction evidence="4 5">
        <text>L-glutaminyl-[peptide chain release factor] + S-adenosyl-L-methionine = N(5)-methyl-L-glutaminyl-[peptide chain release factor] + S-adenosyl-L-homocysteine + H(+)</text>
        <dbReference type="Rhea" id="RHEA:42896"/>
        <dbReference type="Rhea" id="RHEA-COMP:10271"/>
        <dbReference type="Rhea" id="RHEA-COMP:10272"/>
        <dbReference type="ChEBI" id="CHEBI:15378"/>
        <dbReference type="ChEBI" id="CHEBI:30011"/>
        <dbReference type="ChEBI" id="CHEBI:57856"/>
        <dbReference type="ChEBI" id="CHEBI:59789"/>
        <dbReference type="ChEBI" id="CHEBI:61891"/>
        <dbReference type="EC" id="2.1.1.297"/>
    </reaction>
</comment>